<dbReference type="HOGENOM" id="CLU_133204_1_2_6"/>
<evidence type="ECO:0000313" key="4">
    <source>
        <dbReference type="Proteomes" id="UP000032721"/>
    </source>
</evidence>
<dbReference type="KEGG" id="xdo:XDD1_2915"/>
<dbReference type="Gene3D" id="3.10.450.40">
    <property type="match status" value="1"/>
</dbReference>
<dbReference type="RefSeq" id="WP_045971933.1">
    <property type="nucleotide sequence ID" value="NZ_CAWMED010000001.1"/>
</dbReference>
<evidence type="ECO:0000259" key="1">
    <source>
        <dbReference type="Pfam" id="PF04965"/>
    </source>
</evidence>
<feature type="domain" description="IraD/Gp25-like" evidence="1">
    <location>
        <begin position="17"/>
        <end position="100"/>
    </location>
</feature>
<evidence type="ECO:0000313" key="2">
    <source>
        <dbReference type="EMBL" id="CDG18614.1"/>
    </source>
</evidence>
<reference evidence="2 4" key="1">
    <citation type="submission" date="2013-07" db="EMBL/GenBank/DDBJ databases">
        <authorList>
            <person name="Genoscope - CEA"/>
        </authorList>
    </citation>
    <scope>NUCLEOTIDE SEQUENCE [LARGE SCALE GENOMIC DNA]</scope>
    <source>
        <strain evidence="2">FRM16</strain>
        <strain evidence="4">FRM16 / DSM 17909</strain>
    </source>
</reference>
<accession>A0A068QV02</accession>
<dbReference type="Proteomes" id="UP000324170">
    <property type="component" value="Unassembled WGS sequence"/>
</dbReference>
<sequence>MMYLGMNRQTGRALTDLAHIRQSVSDILLTPVGSRLARRTYGSLLPELIDWPQNPALRLQVMAASYTAISRWEPRVALTSITMETQQDGKMVVDITGTYHQSAQEFSLSIPVSHSR</sequence>
<evidence type="ECO:0000313" key="5">
    <source>
        <dbReference type="Proteomes" id="UP000324170"/>
    </source>
</evidence>
<proteinExistence type="predicted"/>
<keyword evidence="5" id="KW-1185">Reference proteome</keyword>
<name>A0A068QV02_9GAMM</name>
<dbReference type="AlphaFoldDB" id="A0A068QV02"/>
<dbReference type="OrthoDB" id="9802846at2"/>
<dbReference type="Proteomes" id="UP000032721">
    <property type="component" value="Chromosome"/>
</dbReference>
<dbReference type="InterPro" id="IPR007048">
    <property type="entry name" value="IraD/Gp25-like"/>
</dbReference>
<protein>
    <submittedName>
        <fullName evidence="2">Baseplate assembly protein W</fullName>
    </submittedName>
</protein>
<evidence type="ECO:0000313" key="3">
    <source>
        <dbReference type="EMBL" id="TYP07003.1"/>
    </source>
</evidence>
<dbReference type="STRING" id="351671.XDD1_2915"/>
<dbReference type="EMBL" id="VNHN01000024">
    <property type="protein sequence ID" value="TYP07003.1"/>
    <property type="molecule type" value="Genomic_DNA"/>
</dbReference>
<organism evidence="2 4">
    <name type="scientific">Xenorhabdus doucetiae</name>
    <dbReference type="NCBI Taxonomy" id="351671"/>
    <lineage>
        <taxon>Bacteria</taxon>
        <taxon>Pseudomonadati</taxon>
        <taxon>Pseudomonadota</taxon>
        <taxon>Gammaproteobacteria</taxon>
        <taxon>Enterobacterales</taxon>
        <taxon>Morganellaceae</taxon>
        <taxon>Xenorhabdus</taxon>
    </lineage>
</organism>
<dbReference type="SUPFAM" id="SSF160719">
    <property type="entry name" value="gpW/gp25-like"/>
    <property type="match status" value="1"/>
</dbReference>
<dbReference type="EMBL" id="FO704550">
    <property type="protein sequence ID" value="CDG18614.1"/>
    <property type="molecule type" value="Genomic_DNA"/>
</dbReference>
<gene>
    <name evidence="2" type="primary">W</name>
    <name evidence="3" type="ORF">LY16_01770</name>
    <name evidence="2" type="ORF">XDD1_2915</name>
</gene>
<reference evidence="3 5" key="2">
    <citation type="submission" date="2019-07" db="EMBL/GenBank/DDBJ databases">
        <title>Genomic Encyclopedia of Type Strains, Phase I: the one thousand microbial genomes (KMG-I) project.</title>
        <authorList>
            <person name="Kyrpides N."/>
        </authorList>
    </citation>
    <scope>NUCLEOTIDE SEQUENCE [LARGE SCALE GENOMIC DNA]</scope>
    <source>
        <strain evidence="3 5">DSM 17909</strain>
    </source>
</reference>
<dbReference type="Pfam" id="PF04965">
    <property type="entry name" value="GPW_gp25"/>
    <property type="match status" value="1"/>
</dbReference>